<dbReference type="EMBL" id="UINC01165314">
    <property type="protein sequence ID" value="SVD66636.1"/>
    <property type="molecule type" value="Genomic_DNA"/>
</dbReference>
<dbReference type="Gene3D" id="3.90.226.10">
    <property type="entry name" value="2-enoyl-CoA Hydratase, Chain A, domain 1"/>
    <property type="match status" value="1"/>
</dbReference>
<comment type="similarity">
    <text evidence="1">Belongs to the enoyl-CoA hydratase/isomerase family.</text>
</comment>
<name>A0A382X623_9ZZZZ</name>
<proteinExistence type="inferred from homology"/>
<evidence type="ECO:0000256" key="1">
    <source>
        <dbReference type="ARBA" id="ARBA00005254"/>
    </source>
</evidence>
<protein>
    <recommendedName>
        <fullName evidence="3">Enoyl-CoA hydratase</fullName>
    </recommendedName>
</protein>
<gene>
    <name evidence="2" type="ORF">METZ01_LOCUS419490</name>
</gene>
<dbReference type="InterPro" id="IPR029045">
    <property type="entry name" value="ClpP/crotonase-like_dom_sf"/>
</dbReference>
<feature type="non-terminal residue" evidence="2">
    <location>
        <position position="119"/>
    </location>
</feature>
<dbReference type="AlphaFoldDB" id="A0A382X623"/>
<dbReference type="Pfam" id="PF00378">
    <property type="entry name" value="ECH_1"/>
    <property type="match status" value="1"/>
</dbReference>
<reference evidence="2" key="1">
    <citation type="submission" date="2018-05" db="EMBL/GenBank/DDBJ databases">
        <authorList>
            <person name="Lanie J.A."/>
            <person name="Ng W.-L."/>
            <person name="Kazmierczak K.M."/>
            <person name="Andrzejewski T.M."/>
            <person name="Davidsen T.M."/>
            <person name="Wayne K.J."/>
            <person name="Tettelin H."/>
            <person name="Glass J.I."/>
            <person name="Rusch D."/>
            <person name="Podicherti R."/>
            <person name="Tsui H.-C.T."/>
            <person name="Winkler M.E."/>
        </authorList>
    </citation>
    <scope>NUCLEOTIDE SEQUENCE</scope>
</reference>
<dbReference type="PANTHER" id="PTHR43802">
    <property type="entry name" value="ENOYL-COA HYDRATASE"/>
    <property type="match status" value="1"/>
</dbReference>
<accession>A0A382X623</accession>
<sequence>MSQREQMSAAFTSLDQDERVRVIVLRGEGEHFSSGGEIKGFLESSPEHVSRLAENVMAPERCKKPVVAAIHGYCFGVGFEFCLACDFRIATESSLVGLPEQRLGMIPGSGGSVRLLHMI</sequence>
<evidence type="ECO:0000313" key="2">
    <source>
        <dbReference type="EMBL" id="SVD66636.1"/>
    </source>
</evidence>
<organism evidence="2">
    <name type="scientific">marine metagenome</name>
    <dbReference type="NCBI Taxonomy" id="408172"/>
    <lineage>
        <taxon>unclassified sequences</taxon>
        <taxon>metagenomes</taxon>
        <taxon>ecological metagenomes</taxon>
    </lineage>
</organism>
<evidence type="ECO:0008006" key="3">
    <source>
        <dbReference type="Google" id="ProtNLM"/>
    </source>
</evidence>
<dbReference type="SUPFAM" id="SSF52096">
    <property type="entry name" value="ClpP/crotonase"/>
    <property type="match status" value="1"/>
</dbReference>
<dbReference type="InterPro" id="IPR001753">
    <property type="entry name" value="Enoyl-CoA_hydra/iso"/>
</dbReference>
<dbReference type="CDD" id="cd06558">
    <property type="entry name" value="crotonase-like"/>
    <property type="match status" value="1"/>
</dbReference>
<dbReference type="PANTHER" id="PTHR43802:SF1">
    <property type="entry name" value="IP11341P-RELATED"/>
    <property type="match status" value="1"/>
</dbReference>